<dbReference type="RefSeq" id="WP_195718798.1">
    <property type="nucleotide sequence ID" value="NZ_CP064056.1"/>
</dbReference>
<dbReference type="PANTHER" id="PTHR43236">
    <property type="entry name" value="ANTITOXIN HIGA1"/>
    <property type="match status" value="1"/>
</dbReference>
<dbReference type="PANTHER" id="PTHR43236:SF1">
    <property type="entry name" value="BLL7220 PROTEIN"/>
    <property type="match status" value="1"/>
</dbReference>
<evidence type="ECO:0000259" key="1">
    <source>
        <dbReference type="Pfam" id="PF06114"/>
    </source>
</evidence>
<keyword evidence="3" id="KW-1185">Reference proteome</keyword>
<dbReference type="InterPro" id="IPR052345">
    <property type="entry name" value="Rad_response_metalloprotease"/>
</dbReference>
<feature type="domain" description="IrrE N-terminal-like" evidence="1">
    <location>
        <begin position="62"/>
        <end position="163"/>
    </location>
</feature>
<dbReference type="KEGG" id="sllo:ISP08_12100"/>
<dbReference type="Proteomes" id="UP000594455">
    <property type="component" value="Chromosome"/>
</dbReference>
<evidence type="ECO:0000313" key="3">
    <source>
        <dbReference type="Proteomes" id="UP000594455"/>
    </source>
</evidence>
<dbReference type="Gene3D" id="1.10.10.2910">
    <property type="match status" value="1"/>
</dbReference>
<name>A0A7T1AZL9_9STAP</name>
<gene>
    <name evidence="2" type="ORF">ISP08_12100</name>
</gene>
<protein>
    <submittedName>
        <fullName evidence="2">ImmA/IrrE family metallo-endopeptidase</fullName>
    </submittedName>
</protein>
<dbReference type="Pfam" id="PF06114">
    <property type="entry name" value="Peptidase_M78"/>
    <property type="match status" value="1"/>
</dbReference>
<dbReference type="InterPro" id="IPR010359">
    <property type="entry name" value="IrrE_HExxH"/>
</dbReference>
<sequence>MNYEESQSFMFAVENAHQLISDVGFPVEINSLIKADPYVELFTFGEFARMTNIKRCEVFEIGQTDEAFHFKKGDKSVIVYNALKNIKRQRFTLAHEYGHIKLNHTGKSIYESATNTVSYSREEYEADVFASGLLFPLHKRYEYKGKSSYEIANKFNISFSAVKVSMRILERHIELGLETYLTKYRHRKSDSYINFLREFSS</sequence>
<reference evidence="2 3" key="1">
    <citation type="submission" date="2020-10" db="EMBL/GenBank/DDBJ databases">
        <title>Closed genome sequences of Staphylococcus lloydii sp. nov. and Staphylococcus durrellii sp. nov. Isolated from Captive Fruit Bats (Pteropus livingstonii).</title>
        <authorList>
            <person name="Fountain K."/>
        </authorList>
    </citation>
    <scope>NUCLEOTIDE SEQUENCE [LARGE SCALE GENOMIC DNA]</scope>
    <source>
        <strain evidence="2 3">23_2_7_LY</strain>
    </source>
</reference>
<proteinExistence type="predicted"/>
<organism evidence="2 3">
    <name type="scientific">Staphylococcus lloydii</name>
    <dbReference type="NCBI Taxonomy" id="2781774"/>
    <lineage>
        <taxon>Bacteria</taxon>
        <taxon>Bacillati</taxon>
        <taxon>Bacillota</taxon>
        <taxon>Bacilli</taxon>
        <taxon>Bacillales</taxon>
        <taxon>Staphylococcaceae</taxon>
        <taxon>Staphylococcus</taxon>
    </lineage>
</organism>
<dbReference type="EMBL" id="CP064056">
    <property type="protein sequence ID" value="QPM75043.1"/>
    <property type="molecule type" value="Genomic_DNA"/>
</dbReference>
<accession>A0A7T1AZL9</accession>
<dbReference type="AlphaFoldDB" id="A0A7T1AZL9"/>
<evidence type="ECO:0000313" key="2">
    <source>
        <dbReference type="EMBL" id="QPM75043.1"/>
    </source>
</evidence>